<dbReference type="Proteomes" id="UP000830395">
    <property type="component" value="Chromosome 7"/>
</dbReference>
<reference evidence="1" key="1">
    <citation type="submission" date="2020-02" db="EMBL/GenBank/DDBJ databases">
        <title>Genome sequencing of the panga catfish, Pangasius djambal.</title>
        <authorList>
            <person name="Wen M."/>
            <person name="Zahm M."/>
            <person name="Roques C."/>
            <person name="Cabau C."/>
            <person name="Klopp C."/>
            <person name="Donnadieu C."/>
            <person name="Jouanno E."/>
            <person name="Avarre J.-C."/>
            <person name="Campet M."/>
            <person name="Ha T."/>
            <person name="Dugue R."/>
            <person name="Lampietro C."/>
            <person name="Louis A."/>
            <person name="Herpin A."/>
            <person name="Echchiki A."/>
            <person name="Berthelot C."/>
            <person name="Parey E."/>
            <person name="Roest-Crollius H."/>
            <person name="Braasch I."/>
            <person name="Postlethwait J.H."/>
            <person name="Bobe J."/>
            <person name="Montfort J."/>
            <person name="Bouchez O."/>
            <person name="Begum T."/>
            <person name="Schartl M."/>
            <person name="Gustiano R."/>
            <person name="Guiguen Y."/>
        </authorList>
    </citation>
    <scope>NUCLEOTIDE SEQUENCE</scope>
    <source>
        <strain evidence="1">Pdj_M5554</strain>
    </source>
</reference>
<keyword evidence="2" id="KW-1185">Reference proteome</keyword>
<sequence>MRHQCALERVINRSMDGQEAALRIPEFQIKKFEEMPVVVTHVVSPGNFYIQHKDNNLQELSDIMAKKNSRSYAEINCIPDIGAYVMGWSAEQELWCRAQVTKICGMKSGNSHLCSRFEGIRNIEVEIRRIDYGDSTCLSLWNIKEHCGEIAKVPAQALQVSLADVKPVNGESWSTEAVRWFKDKVNKKTMYARLYPEGSRVIVELFMEKGKIGAMRRSSCLSLRLAQNGHARHDRMSSMHLKRSYAHVQSSKHSAEWEKYLISCYTQNRKSHILQYKEDS</sequence>
<proteinExistence type="predicted"/>
<comment type="caution">
    <text evidence="1">The sequence shown here is derived from an EMBL/GenBank/DDBJ whole genome shotgun (WGS) entry which is preliminary data.</text>
</comment>
<protein>
    <submittedName>
        <fullName evidence="1">Uncharacterized protein</fullName>
    </submittedName>
</protein>
<accession>A0ACC5YDV7</accession>
<name>A0ACC5YDV7_9TELE</name>
<evidence type="ECO:0000313" key="1">
    <source>
        <dbReference type="EMBL" id="MCJ8733945.1"/>
    </source>
</evidence>
<evidence type="ECO:0000313" key="2">
    <source>
        <dbReference type="Proteomes" id="UP000830395"/>
    </source>
</evidence>
<dbReference type="EMBL" id="CM040981">
    <property type="protein sequence ID" value="MCJ8733945.1"/>
    <property type="molecule type" value="Genomic_DNA"/>
</dbReference>
<organism evidence="1 2">
    <name type="scientific">Pangasius djambal</name>
    <dbReference type="NCBI Taxonomy" id="1691987"/>
    <lineage>
        <taxon>Eukaryota</taxon>
        <taxon>Metazoa</taxon>
        <taxon>Chordata</taxon>
        <taxon>Craniata</taxon>
        <taxon>Vertebrata</taxon>
        <taxon>Euteleostomi</taxon>
        <taxon>Actinopterygii</taxon>
        <taxon>Neopterygii</taxon>
        <taxon>Teleostei</taxon>
        <taxon>Ostariophysi</taxon>
        <taxon>Siluriformes</taxon>
        <taxon>Pangasiidae</taxon>
        <taxon>Pangasius</taxon>
    </lineage>
</organism>
<gene>
    <name evidence="1" type="ORF">PDJAM_G00229620</name>
</gene>